<protein>
    <submittedName>
        <fullName evidence="1">Uncharacterized protein</fullName>
    </submittedName>
</protein>
<reference evidence="1 2" key="1">
    <citation type="submission" date="2016-11" db="EMBL/GenBank/DDBJ databases">
        <title>Genomic analysis of Caldithrix abyssi and proposal of a novel bacterial phylum Caldithrichaeota.</title>
        <authorList>
            <person name="Kublanov I."/>
            <person name="Sigalova O."/>
            <person name="Gavrilov S."/>
            <person name="Lebedinsky A."/>
            <person name="Ivanova N."/>
            <person name="Daum C."/>
            <person name="Reddy T."/>
            <person name="Klenk H.P."/>
            <person name="Goker M."/>
            <person name="Reva O."/>
            <person name="Miroshnichenko M."/>
            <person name="Kyprides N."/>
            <person name="Woyke T."/>
            <person name="Gelfand M."/>
        </authorList>
    </citation>
    <scope>NUCLEOTIDE SEQUENCE [LARGE SCALE GENOMIC DNA]</scope>
    <source>
        <strain evidence="1 2">LF13</strain>
    </source>
</reference>
<organism evidence="1 2">
    <name type="scientific">Caldithrix abyssi DSM 13497</name>
    <dbReference type="NCBI Taxonomy" id="880073"/>
    <lineage>
        <taxon>Bacteria</taxon>
        <taxon>Pseudomonadati</taxon>
        <taxon>Calditrichota</taxon>
        <taxon>Calditrichia</taxon>
        <taxon>Calditrichales</taxon>
        <taxon>Calditrichaceae</taxon>
        <taxon>Caldithrix</taxon>
    </lineage>
</organism>
<dbReference type="Proteomes" id="UP000183868">
    <property type="component" value="Chromosome"/>
</dbReference>
<name>A0A1J1C833_CALAY</name>
<accession>A0A1J1C833</accession>
<proteinExistence type="predicted"/>
<evidence type="ECO:0000313" key="2">
    <source>
        <dbReference type="Proteomes" id="UP000183868"/>
    </source>
</evidence>
<dbReference type="KEGG" id="caby:Cabys_2104"/>
<sequence>MRQKKIPCRFMDRGNIFRTAGVMKSNQSLKTGMAKPFV</sequence>
<evidence type="ECO:0000313" key="1">
    <source>
        <dbReference type="EMBL" id="APF18853.1"/>
    </source>
</evidence>
<gene>
    <name evidence="1" type="ORF">Cabys_2104</name>
</gene>
<dbReference type="AlphaFoldDB" id="A0A1J1C833"/>
<dbReference type="EMBL" id="CP018099">
    <property type="protein sequence ID" value="APF18853.1"/>
    <property type="molecule type" value="Genomic_DNA"/>
</dbReference>